<dbReference type="HOGENOM" id="CLU_2312748_0_0_1"/>
<comment type="caution">
    <text evidence="2">The sequence shown here is derived from an EMBL/GenBank/DDBJ whole genome shotgun (WGS) entry which is preliminary data.</text>
</comment>
<proteinExistence type="predicted"/>
<evidence type="ECO:0000313" key="3">
    <source>
        <dbReference type="Proteomes" id="UP000003163"/>
    </source>
</evidence>
<evidence type="ECO:0000256" key="1">
    <source>
        <dbReference type="SAM" id="MobiDB-lite"/>
    </source>
</evidence>
<name>J9D9U8_EDHAE</name>
<organism evidence="2 3">
    <name type="scientific">Edhazardia aedis (strain USNM 41457)</name>
    <name type="common">Microsporidian parasite</name>
    <dbReference type="NCBI Taxonomy" id="1003232"/>
    <lineage>
        <taxon>Eukaryota</taxon>
        <taxon>Fungi</taxon>
        <taxon>Fungi incertae sedis</taxon>
        <taxon>Microsporidia</taxon>
        <taxon>Edhazardia</taxon>
    </lineage>
</organism>
<reference evidence="3" key="2">
    <citation type="submission" date="2015-07" db="EMBL/GenBank/DDBJ databases">
        <title>Contrasting host-pathogen interactions and genome evolution in two generalist and specialist microsporidian pathogens of mosquitoes.</title>
        <authorList>
            <consortium name="The Broad Institute Genomics Platform"/>
            <consortium name="The Broad Institute Genome Sequencing Center for Infectious Disease"/>
            <person name="Cuomo C.A."/>
            <person name="Sanscrainte N.D."/>
            <person name="Goldberg J.M."/>
            <person name="Heiman D."/>
            <person name="Young S."/>
            <person name="Zeng Q."/>
            <person name="Becnel J.J."/>
            <person name="Birren B.W."/>
        </authorList>
    </citation>
    <scope>NUCLEOTIDE SEQUENCE [LARGE SCALE GENOMIC DNA]</scope>
    <source>
        <strain evidence="3">USNM 41457</strain>
    </source>
</reference>
<keyword evidence="3" id="KW-1185">Reference proteome</keyword>
<dbReference type="Proteomes" id="UP000003163">
    <property type="component" value="Unassembled WGS sequence"/>
</dbReference>
<gene>
    <name evidence="2" type="ORF">EDEG_04256</name>
</gene>
<feature type="compositionally biased region" description="Basic and acidic residues" evidence="1">
    <location>
        <begin position="81"/>
        <end position="100"/>
    </location>
</feature>
<evidence type="ECO:0000313" key="2">
    <source>
        <dbReference type="EMBL" id="EJW04284.1"/>
    </source>
</evidence>
<sequence>ETSSIEGALIPGKIIEEESETSKTGLEVRPAEKPRSNDDENKDKPKNFPKKPVEQLQKQDEDTKGDDPKQPLLARILAAKAAEERSKKQQAEQEKKAKED</sequence>
<dbReference type="VEuPathDB" id="MicrosporidiaDB:EDEG_04256"/>
<protein>
    <submittedName>
        <fullName evidence="2">Uncharacterized protein</fullName>
    </submittedName>
</protein>
<dbReference type="AlphaFoldDB" id="J9D9U8"/>
<dbReference type="InParanoid" id="J9D9U8"/>
<reference evidence="2 3" key="1">
    <citation type="submission" date="2011-08" db="EMBL/GenBank/DDBJ databases">
        <authorList>
            <person name="Liu Z.J."/>
            <person name="Shi F.L."/>
            <person name="Lu J.Q."/>
            <person name="Li M."/>
            <person name="Wang Z.L."/>
        </authorList>
    </citation>
    <scope>NUCLEOTIDE SEQUENCE [LARGE SCALE GENOMIC DNA]</scope>
    <source>
        <strain evidence="2 3">USNM 41457</strain>
    </source>
</reference>
<feature type="compositionally biased region" description="Basic and acidic residues" evidence="1">
    <location>
        <begin position="29"/>
        <end position="69"/>
    </location>
</feature>
<dbReference type="EMBL" id="AFBI03001345">
    <property type="protein sequence ID" value="EJW04284.1"/>
    <property type="molecule type" value="Genomic_DNA"/>
</dbReference>
<feature type="region of interest" description="Disordered" evidence="1">
    <location>
        <begin position="1"/>
        <end position="100"/>
    </location>
</feature>
<feature type="non-terminal residue" evidence="2">
    <location>
        <position position="1"/>
    </location>
</feature>
<accession>J9D9U8</accession>